<keyword evidence="5" id="KW-0067">ATP-binding</keyword>
<dbReference type="OrthoDB" id="535945at2759"/>
<evidence type="ECO:0000256" key="12">
    <source>
        <dbReference type="SAM" id="Phobius"/>
    </source>
</evidence>
<evidence type="ECO:0000256" key="4">
    <source>
        <dbReference type="ARBA" id="ARBA00022741"/>
    </source>
</evidence>
<evidence type="ECO:0000313" key="15">
    <source>
        <dbReference type="Proteomes" id="UP000515204"/>
    </source>
</evidence>
<dbReference type="GeneID" id="106748152"/>
<keyword evidence="4" id="KW-0547">Nucleotide-binding</keyword>
<evidence type="ECO:0000256" key="11">
    <source>
        <dbReference type="SAM" id="MobiDB-lite"/>
    </source>
</evidence>
<evidence type="ECO:0000259" key="14">
    <source>
        <dbReference type="PROSITE" id="PS50814"/>
    </source>
</evidence>
<keyword evidence="6" id="KW-0130">Cell adhesion</keyword>
<dbReference type="GO" id="GO:0004713">
    <property type="term" value="F:protein tyrosine kinase activity"/>
    <property type="evidence" value="ECO:0007669"/>
    <property type="project" value="InterPro"/>
</dbReference>
<dbReference type="GO" id="GO:0010976">
    <property type="term" value="P:positive regulation of neuron projection development"/>
    <property type="evidence" value="ECO:0007669"/>
    <property type="project" value="TreeGrafter"/>
</dbReference>
<keyword evidence="10" id="KW-0325">Glycoprotein</keyword>
<evidence type="ECO:0000256" key="8">
    <source>
        <dbReference type="ARBA" id="ARBA00023136"/>
    </source>
</evidence>
<feature type="region of interest" description="Disordered" evidence="11">
    <location>
        <begin position="38"/>
        <end position="57"/>
    </location>
</feature>
<gene>
    <name evidence="16" type="primary">LOC106748152</name>
</gene>
<dbReference type="InterPro" id="IPR008266">
    <property type="entry name" value="Tyr_kinase_AS"/>
</dbReference>
<feature type="compositionally biased region" description="Basic and acidic residues" evidence="11">
    <location>
        <begin position="38"/>
        <end position="52"/>
    </location>
</feature>
<dbReference type="Pfam" id="PF02019">
    <property type="entry name" value="WIF"/>
    <property type="match status" value="1"/>
</dbReference>
<evidence type="ECO:0000259" key="13">
    <source>
        <dbReference type="PROSITE" id="PS50011"/>
    </source>
</evidence>
<keyword evidence="9" id="KW-0675">Receptor</keyword>
<evidence type="ECO:0000256" key="10">
    <source>
        <dbReference type="ARBA" id="ARBA00023180"/>
    </source>
</evidence>
<accession>A0A6P3XUR0</accession>
<dbReference type="InterPro" id="IPR003306">
    <property type="entry name" value="WIF"/>
</dbReference>
<dbReference type="Gene3D" id="3.30.200.20">
    <property type="entry name" value="Phosphorylase Kinase, domain 1"/>
    <property type="match status" value="1"/>
</dbReference>
<evidence type="ECO:0000256" key="5">
    <source>
        <dbReference type="ARBA" id="ARBA00022840"/>
    </source>
</evidence>
<dbReference type="GO" id="GO:0007409">
    <property type="term" value="P:axonogenesis"/>
    <property type="evidence" value="ECO:0007669"/>
    <property type="project" value="TreeGrafter"/>
</dbReference>
<sequence>RRTWTAGRVDCPRELVLGVARGRNSRCALHGRRSEGRLRSREERRSRGENGRARFRWQQPRASDRRCRRRDNCPASLESCPTLRPRNLPGWWLVPGGGSTVAVYRGCAGKRGWCAVTYGACDTMRWCGGPCDLLRRKIFVLLVLIGCSDGYLNIFISQSQVMKLLGLEAELYYVREGVVNTYAMNFVVPVPANIADLEFSWQSLVGHPLSYSMELDYDVVGVPGGPSSGMMALLPPRVNVSARGEVPVTLQVFRIRLPCSGVVSAEIPLALRLNVTAPLGTKYNDTVLVFKRNKICLKGVETPPMNDSVRLEPGPLVNGAGAFYVAATCAFALILVVGIVATALYIRNSKARVQESQKTLPCCSYSAADTGGLARSSVLVRVDPRPGSANSGSYATIADLEPLYARPCGSRASYYAASHVTHLSQSTDPCEKARALAVSRSALYCRSLVQEGTFGRVYKGSLDLAGRDQEVIIKTVTEVASAYQASLLVVEGSQLAGLVHANIASLAAACLDSSCPLLAYTSTPGELNLKVYLTDGNHHPVTRDLVHVGAQIARAGAFLHGRGLLHRDIAARNCLIEPGSLRVRLADAALARDLFPQDYHCLGDNENRPIRWMALESLQHNQYSTATDVWSFGVFLWELATLGQQPYVEVDPFEMMACLRDGYRLAQPRPCPDELFAVMAVCWLGLSRDRPTMPQLLAYLQDFHVALGGFI</sequence>
<feature type="domain" description="Protein kinase" evidence="13">
    <location>
        <begin position="443"/>
        <end position="707"/>
    </location>
</feature>
<dbReference type="SMART" id="SM00469">
    <property type="entry name" value="WIF"/>
    <property type="match status" value="1"/>
</dbReference>
<protein>
    <submittedName>
        <fullName evidence="16">Tyrosine-protein kinase Drl-like</fullName>
    </submittedName>
</protein>
<reference evidence="16" key="1">
    <citation type="submission" date="2025-08" db="UniProtKB">
        <authorList>
            <consortium name="RefSeq"/>
        </authorList>
    </citation>
    <scope>IDENTIFICATION</scope>
</reference>
<dbReference type="RefSeq" id="XP_014481882.1">
    <property type="nucleotide sequence ID" value="XM_014626396.1"/>
</dbReference>
<dbReference type="InterPro" id="IPR050122">
    <property type="entry name" value="RTK"/>
</dbReference>
<evidence type="ECO:0000256" key="2">
    <source>
        <dbReference type="ARBA" id="ARBA00022692"/>
    </source>
</evidence>
<evidence type="ECO:0000256" key="1">
    <source>
        <dbReference type="ARBA" id="ARBA00004162"/>
    </source>
</evidence>
<dbReference type="AlphaFoldDB" id="A0A6P3XUR0"/>
<dbReference type="InterPro" id="IPR038677">
    <property type="entry name" value="WIF_sf"/>
</dbReference>
<dbReference type="PROSITE" id="PS50011">
    <property type="entry name" value="PROTEIN_KINASE_DOM"/>
    <property type="match status" value="1"/>
</dbReference>
<dbReference type="Gene3D" id="1.10.510.10">
    <property type="entry name" value="Transferase(Phosphotransferase) domain 1"/>
    <property type="match status" value="1"/>
</dbReference>
<proteinExistence type="predicted"/>
<dbReference type="InterPro" id="IPR001245">
    <property type="entry name" value="Ser-Thr/Tyr_kinase_cat_dom"/>
</dbReference>
<dbReference type="InterPro" id="IPR011009">
    <property type="entry name" value="Kinase-like_dom_sf"/>
</dbReference>
<feature type="non-terminal residue" evidence="16">
    <location>
        <position position="1"/>
    </location>
</feature>
<evidence type="ECO:0000256" key="9">
    <source>
        <dbReference type="ARBA" id="ARBA00023170"/>
    </source>
</evidence>
<evidence type="ECO:0000256" key="7">
    <source>
        <dbReference type="ARBA" id="ARBA00022989"/>
    </source>
</evidence>
<dbReference type="Proteomes" id="UP000515204">
    <property type="component" value="Unplaced"/>
</dbReference>
<keyword evidence="3" id="KW-0732">Signal</keyword>
<evidence type="ECO:0000256" key="3">
    <source>
        <dbReference type="ARBA" id="ARBA00022729"/>
    </source>
</evidence>
<dbReference type="InterPro" id="IPR000719">
    <property type="entry name" value="Prot_kinase_dom"/>
</dbReference>
<comment type="subcellular location">
    <subcellularLocation>
        <location evidence="1">Cell membrane</location>
        <topology evidence="1">Single-pass membrane protein</topology>
    </subcellularLocation>
</comment>
<name>A0A6P3XUR0_DINQU</name>
<keyword evidence="2 12" id="KW-0812">Transmembrane</keyword>
<dbReference type="Gene3D" id="2.60.40.2170">
    <property type="entry name" value="Wnt, WIF domain"/>
    <property type="match status" value="1"/>
</dbReference>
<dbReference type="GO" id="GO:0043235">
    <property type="term" value="C:receptor complex"/>
    <property type="evidence" value="ECO:0007669"/>
    <property type="project" value="TreeGrafter"/>
</dbReference>
<dbReference type="SMART" id="SM00219">
    <property type="entry name" value="TyrKc"/>
    <property type="match status" value="1"/>
</dbReference>
<dbReference type="GO" id="GO:0007155">
    <property type="term" value="P:cell adhesion"/>
    <property type="evidence" value="ECO:0007669"/>
    <property type="project" value="UniProtKB-KW"/>
</dbReference>
<dbReference type="PRINTS" id="PR00109">
    <property type="entry name" value="TYRKINASE"/>
</dbReference>
<dbReference type="InterPro" id="IPR020635">
    <property type="entry name" value="Tyr_kinase_cat_dom"/>
</dbReference>
<evidence type="ECO:0000313" key="16">
    <source>
        <dbReference type="RefSeq" id="XP_014481882.1"/>
    </source>
</evidence>
<dbReference type="PANTHER" id="PTHR24416">
    <property type="entry name" value="TYROSINE-PROTEIN KINASE RECEPTOR"/>
    <property type="match status" value="1"/>
</dbReference>
<dbReference type="KEGG" id="dqu:106748152"/>
<dbReference type="GO" id="GO:0007169">
    <property type="term" value="P:cell surface receptor protein tyrosine kinase signaling pathway"/>
    <property type="evidence" value="ECO:0007669"/>
    <property type="project" value="TreeGrafter"/>
</dbReference>
<evidence type="ECO:0000256" key="6">
    <source>
        <dbReference type="ARBA" id="ARBA00022889"/>
    </source>
</evidence>
<keyword evidence="8 12" id="KW-0472">Membrane</keyword>
<dbReference type="SUPFAM" id="SSF56112">
    <property type="entry name" value="Protein kinase-like (PK-like)"/>
    <property type="match status" value="1"/>
</dbReference>
<dbReference type="GO" id="GO:0005524">
    <property type="term" value="F:ATP binding"/>
    <property type="evidence" value="ECO:0007669"/>
    <property type="project" value="UniProtKB-KW"/>
</dbReference>
<feature type="domain" description="WIF" evidence="14">
    <location>
        <begin position="154"/>
        <end position="296"/>
    </location>
</feature>
<feature type="transmembrane region" description="Helical" evidence="12">
    <location>
        <begin position="322"/>
        <end position="346"/>
    </location>
</feature>
<dbReference type="GO" id="GO:0051897">
    <property type="term" value="P:positive regulation of phosphatidylinositol 3-kinase/protein kinase B signal transduction"/>
    <property type="evidence" value="ECO:0007669"/>
    <property type="project" value="TreeGrafter"/>
</dbReference>
<dbReference type="Pfam" id="PF07714">
    <property type="entry name" value="PK_Tyr_Ser-Thr"/>
    <property type="match status" value="1"/>
</dbReference>
<organism evidence="15 16">
    <name type="scientific">Dinoponera quadriceps</name>
    <name type="common">South American ant</name>
    <dbReference type="NCBI Taxonomy" id="609295"/>
    <lineage>
        <taxon>Eukaryota</taxon>
        <taxon>Metazoa</taxon>
        <taxon>Ecdysozoa</taxon>
        <taxon>Arthropoda</taxon>
        <taxon>Hexapoda</taxon>
        <taxon>Insecta</taxon>
        <taxon>Pterygota</taxon>
        <taxon>Neoptera</taxon>
        <taxon>Endopterygota</taxon>
        <taxon>Hymenoptera</taxon>
        <taxon>Apocrita</taxon>
        <taxon>Aculeata</taxon>
        <taxon>Formicoidea</taxon>
        <taxon>Formicidae</taxon>
        <taxon>Ponerinae</taxon>
        <taxon>Ponerini</taxon>
        <taxon>Dinoponera</taxon>
    </lineage>
</organism>
<dbReference type="PROSITE" id="PS00109">
    <property type="entry name" value="PROTEIN_KINASE_TYR"/>
    <property type="match status" value="1"/>
</dbReference>
<keyword evidence="15" id="KW-1185">Reference proteome</keyword>
<keyword evidence="7 12" id="KW-1133">Transmembrane helix</keyword>
<dbReference type="PANTHER" id="PTHR24416:SF349">
    <property type="entry name" value="TYROSINE-PROTEIN KINASE RYK"/>
    <property type="match status" value="1"/>
</dbReference>
<dbReference type="GO" id="GO:0005886">
    <property type="term" value="C:plasma membrane"/>
    <property type="evidence" value="ECO:0007669"/>
    <property type="project" value="UniProtKB-SubCell"/>
</dbReference>
<dbReference type="PROSITE" id="PS50814">
    <property type="entry name" value="WIF"/>
    <property type="match status" value="1"/>
</dbReference>